<evidence type="ECO:0000313" key="2">
    <source>
        <dbReference type="EMBL" id="CAB5226032.1"/>
    </source>
</evidence>
<dbReference type="EMBL" id="LR796599">
    <property type="protein sequence ID" value="CAB4153748.1"/>
    <property type="molecule type" value="Genomic_DNA"/>
</dbReference>
<name>A0A6J7XAT4_9CAUD</name>
<sequence>MSRVLEQATAHFRNKVGGEMKFIEVPEWNSKIWFKPSITLKEQSKLIELSTQGKTVEALVESLIVKARNEDGSKMFTMVDKVTFMNEVDPQIIIRVVGEINNVNDTEPDLDTIEKN</sequence>
<reference evidence="2" key="1">
    <citation type="submission" date="2020-05" db="EMBL/GenBank/DDBJ databases">
        <authorList>
            <person name="Chiriac C."/>
            <person name="Salcher M."/>
            <person name="Ghai R."/>
            <person name="Kavagutti S V."/>
        </authorList>
    </citation>
    <scope>NUCLEOTIDE SEQUENCE</scope>
</reference>
<accession>A0A6J7XAT4</accession>
<organism evidence="2">
    <name type="scientific">uncultured Caudovirales phage</name>
    <dbReference type="NCBI Taxonomy" id="2100421"/>
    <lineage>
        <taxon>Viruses</taxon>
        <taxon>Duplodnaviria</taxon>
        <taxon>Heunggongvirae</taxon>
        <taxon>Uroviricota</taxon>
        <taxon>Caudoviricetes</taxon>
        <taxon>Peduoviridae</taxon>
        <taxon>Maltschvirus</taxon>
        <taxon>Maltschvirus maltsch</taxon>
    </lineage>
</organism>
<proteinExistence type="predicted"/>
<dbReference type="EMBL" id="LR798359">
    <property type="protein sequence ID" value="CAB5226032.1"/>
    <property type="molecule type" value="Genomic_DNA"/>
</dbReference>
<protein>
    <submittedName>
        <fullName evidence="2">Uncharacterized protein</fullName>
    </submittedName>
</protein>
<gene>
    <name evidence="1" type="ORF">UFOVP640_22</name>
    <name evidence="2" type="ORF">UFOVP759_26</name>
</gene>
<evidence type="ECO:0000313" key="1">
    <source>
        <dbReference type="EMBL" id="CAB4153748.1"/>
    </source>
</evidence>